<protein>
    <submittedName>
        <fullName evidence="1">Uncharacterized protein</fullName>
    </submittedName>
</protein>
<name>A0A7S3LJY0_9STRA</name>
<sequence>MKVYIHSPFNGLKDLLTQKECKATNGEMIAIPLRVSPSCMIKDVIKIFLEKITEKIGLKAAPYRIEFSRESCELSGNFPQFRIHMLTEEDKFCALETPLDQYTEDRGDLFIKVKVLEKKSNDSVPSSTPEPETKIDTSEDEVEKRVKAFFTEAEKAKNEKKYKRLQECAKSALLLVDSESDGTGQNRLPLRTQANAYLAFVEFVNKRYENVIKILQPLPEIFQNNLLAGNFNQVTVFELLGDANYGKEKYHDSLGFFRKASNVLEKLKGPLPSTEFKTRRDMLEIKQAKCLLRMDGNEASAQRHAMQILSKAVNDQKPGTKLFSIASLELSQVYYQTGEIGKSLHTSLTALVQDATDKGLKREVSRLLGLHPQLVTAVISMLDSTPASSSSFSFIGTTLKEHSLVEQAKIFMKKSTEASKWAPEYVLNYVHLLELDRKYEDGLTECAEFCRLHKKSVVSVSRTSVSCEEVLIVLQAALNILSGKSASSEHEKKLREKRYKVESIKDEKLDVTLCRVSGAVDSETDYTYIGIDKIPTEKSRKKFSDAELNTLAIWFTVVKLLYLKGLLQFIPPLTALIEPVRVHQRLHLTLVRNEHAYYTLISQLMEYFDDLRFLRPRLTPNESLYVFGDSHSLPLAWKSFKLQGKDREIRPVLATGVKAWHLRKESNFYPKYAFFQGAESIPNNSQVLFIFCEIDCREALAKAVEEAKYISIEEGIHRVVDIYVDTLCELAEKRKFHIYVHPVLPVLDVTRQIVLRFNKILKKRVEEDNTKMIKWINLNILEDDEERVKIEYQLDGTHVNPAYFDLYKDQLRF</sequence>
<proteinExistence type="predicted"/>
<dbReference type="InterPro" id="IPR011990">
    <property type="entry name" value="TPR-like_helical_dom_sf"/>
</dbReference>
<dbReference type="AlphaFoldDB" id="A0A7S3LJY0"/>
<gene>
    <name evidence="1" type="ORF">ASTO00021_LOCUS3069</name>
</gene>
<accession>A0A7S3LJY0</accession>
<dbReference type="Gene3D" id="1.25.40.10">
    <property type="entry name" value="Tetratricopeptide repeat domain"/>
    <property type="match status" value="1"/>
</dbReference>
<reference evidence="1" key="1">
    <citation type="submission" date="2021-01" db="EMBL/GenBank/DDBJ databases">
        <authorList>
            <person name="Corre E."/>
            <person name="Pelletier E."/>
            <person name="Niang G."/>
            <person name="Scheremetjew M."/>
            <person name="Finn R."/>
            <person name="Kale V."/>
            <person name="Holt S."/>
            <person name="Cochrane G."/>
            <person name="Meng A."/>
            <person name="Brown T."/>
            <person name="Cohen L."/>
        </authorList>
    </citation>
    <scope>NUCLEOTIDE SEQUENCE</scope>
    <source>
        <strain evidence="1">GSBS06</strain>
    </source>
</reference>
<organism evidence="1">
    <name type="scientific">Aplanochytrium stocchinoi</name>
    <dbReference type="NCBI Taxonomy" id="215587"/>
    <lineage>
        <taxon>Eukaryota</taxon>
        <taxon>Sar</taxon>
        <taxon>Stramenopiles</taxon>
        <taxon>Bigyra</taxon>
        <taxon>Labyrinthulomycetes</taxon>
        <taxon>Thraustochytrida</taxon>
        <taxon>Thraustochytriidae</taxon>
        <taxon>Aplanochytrium</taxon>
    </lineage>
</organism>
<evidence type="ECO:0000313" key="1">
    <source>
        <dbReference type="EMBL" id="CAE0432751.1"/>
    </source>
</evidence>
<dbReference type="EMBL" id="HBIN01004361">
    <property type="protein sequence ID" value="CAE0432751.1"/>
    <property type="molecule type" value="Transcribed_RNA"/>
</dbReference>